<feature type="domain" description="Ubiquitin-like" evidence="3">
    <location>
        <begin position="495"/>
        <end position="570"/>
    </location>
</feature>
<comment type="caution">
    <text evidence="4">The sequence shown here is derived from an EMBL/GenBank/DDBJ whole genome shotgun (WGS) entry which is preliminary data.</text>
</comment>
<dbReference type="SUPFAM" id="SSF47986">
    <property type="entry name" value="DEATH domain"/>
    <property type="match status" value="1"/>
</dbReference>
<organism evidence="4 5">
    <name type="scientific">Batillaria attramentaria</name>
    <dbReference type="NCBI Taxonomy" id="370345"/>
    <lineage>
        <taxon>Eukaryota</taxon>
        <taxon>Metazoa</taxon>
        <taxon>Spiralia</taxon>
        <taxon>Lophotrochozoa</taxon>
        <taxon>Mollusca</taxon>
        <taxon>Gastropoda</taxon>
        <taxon>Caenogastropoda</taxon>
        <taxon>Sorbeoconcha</taxon>
        <taxon>Cerithioidea</taxon>
        <taxon>Batillariidae</taxon>
        <taxon>Batillaria</taxon>
    </lineage>
</organism>
<dbReference type="InterPro" id="IPR029071">
    <property type="entry name" value="Ubiquitin-like_domsf"/>
</dbReference>
<dbReference type="InterPro" id="IPR011029">
    <property type="entry name" value="DEATH-like_dom_sf"/>
</dbReference>
<dbReference type="CDD" id="cd17039">
    <property type="entry name" value="Ubl_ubiquitin_like"/>
    <property type="match status" value="1"/>
</dbReference>
<reference evidence="4 5" key="1">
    <citation type="journal article" date="2023" name="Sci. Data">
        <title>Genome assembly of the Korean intertidal mud-creeper Batillaria attramentaria.</title>
        <authorList>
            <person name="Patra A.K."/>
            <person name="Ho P.T."/>
            <person name="Jun S."/>
            <person name="Lee S.J."/>
            <person name="Kim Y."/>
            <person name="Won Y.J."/>
        </authorList>
    </citation>
    <scope>NUCLEOTIDE SEQUENCE [LARGE SCALE GENOMIC DNA]</scope>
    <source>
        <strain evidence="4">Wonlab-2016</strain>
    </source>
</reference>
<feature type="domain" description="Death" evidence="2">
    <location>
        <begin position="1171"/>
        <end position="1255"/>
    </location>
</feature>
<dbReference type="CDD" id="cd01670">
    <property type="entry name" value="Death"/>
    <property type="match status" value="1"/>
</dbReference>
<sequence length="1265" mass="139684">MAGQLSSDHSPSPHVNSPMPRFESLLEPLSSSEIVADQHPIVAEADTTTQDLVQSLGREDLSVEDLQELRQGFPDTKLEKPDAACSSGYPESVPVFGLSSFGSISIPRHNHGLQSFDQQGHFSPRVSTSLGVEHTLNQAQGEFIIPCGGQQESQGRTGFHLLYCDVRNNKFGLHRMISGKFSMDASGSFKTSAAMVFSCSKESVHELSLSRGLGKVQALIIGARETDTHCIVQYDTEPNFACLVLRSESTFREVFQMCYKWLEELQKASPQSAAKNVSHSLLTDKQRFDESSVHVSACLKNFELVYFVRAEPVTIKVIHCVDVHSEQTYYIDCLDTWTVQEVKQQFVQLYQPQHHVNVDLSAVWFTLAEKVISNDQILKWHAGQFALDDADTVDLDWTLSTTFYVHFQPPDSVLVRLHFKSDLKRNMHLKSERLIVVSPFTTTDSLRWEIAKIIHKDPVSFKMFISGKKIEADTDLETLLRSQNCTVVVEQRSKIRLTVDTGVAGSETPQRVTFQMHKYESVAKLKQEVCNKLQVPFYAVDLKHGNTPLQEQHNLRTSRLRDSDTVQAVVLPNRMRVKVRLFSGHWEDIVVDDLTVSTVRQLKLFTESLVKQRCASTSGNRYGEHAERGPVSTSASLVEFSVIFNGRVLSDEDTLREAGVMMNGKLVLVQAEKNCFTAVCGLVPIFLSHASGMLRREIVMSDGKMFYFGLHVCPRTLKLQFPPDVSIPNPPDTREQSHYVCTVCKSNSVPSFSSSSADNVDSGIVRSRSDTLNQSTSPSVTFETFQREAAEKVTSTPAKGGVPVSKDCVDGMEPVCSTNHADVTGSASTSSFCAGGQGQVSQQTSFSTHGLPPDTHNTSAHGLPPDTHNTSAHGLPPDTHNTSAHGLPPDTHNTSAHGLPPDTHNTSAHGLPPDTHNTSAHGLPPDTHNTSAHGLPPDTHNTSAHGLPPDTHNTSAHGLPPDTHNTSAHGLPPDTHNTSAHGLPPDTHNTSAGSVHAFSSTGNIPSFQFRVPDLPRSKPEKDCRECQETETSVNPAAHNPEATSPQANNPVKRWVWSPMNSCPDANHLHPCRPSIQHSVSSGYASENEAIGRRKAATRSVFYQESVEKDKDGRLIVEKNVHTRQQVDPDMIKYFKSTDAPQLNAGSQFAALPASADPHVQHLEDTTFAYIDRNIIMHVAQQLGNEAVQLILHLGVPHRVYDEAVALNPGKLFQIHYHCLRVWCQMKRAKGTTKELIEALKSVERFDLVESVEDYEQKTMSGYQTV</sequence>
<evidence type="ECO:0000259" key="2">
    <source>
        <dbReference type="PROSITE" id="PS50017"/>
    </source>
</evidence>
<proteinExistence type="predicted"/>
<name>A0ABD0LDM3_9CAEN</name>
<gene>
    <name evidence="4" type="ORF">BaRGS_00011231</name>
</gene>
<dbReference type="InterPro" id="IPR000626">
    <property type="entry name" value="Ubiquitin-like_dom"/>
</dbReference>
<dbReference type="AlphaFoldDB" id="A0ABD0LDM3"/>
<feature type="compositionally biased region" description="Polar residues" evidence="1">
    <location>
        <begin position="1"/>
        <end position="15"/>
    </location>
</feature>
<feature type="compositionally biased region" description="Polar residues" evidence="1">
    <location>
        <begin position="839"/>
        <end position="848"/>
    </location>
</feature>
<evidence type="ECO:0000259" key="3">
    <source>
        <dbReference type="PROSITE" id="PS50053"/>
    </source>
</evidence>
<feature type="region of interest" description="Disordered" evidence="1">
    <location>
        <begin position="824"/>
        <end position="1048"/>
    </location>
</feature>
<dbReference type="Gene3D" id="1.10.533.10">
    <property type="entry name" value="Death Domain, Fas"/>
    <property type="match status" value="1"/>
</dbReference>
<evidence type="ECO:0000313" key="5">
    <source>
        <dbReference type="Proteomes" id="UP001519460"/>
    </source>
</evidence>
<dbReference type="InterPro" id="IPR000488">
    <property type="entry name" value="Death_dom"/>
</dbReference>
<feature type="compositionally biased region" description="Basic and acidic residues" evidence="1">
    <location>
        <begin position="1013"/>
        <end position="1027"/>
    </location>
</feature>
<feature type="region of interest" description="Disordered" evidence="1">
    <location>
        <begin position="1"/>
        <end position="23"/>
    </location>
</feature>
<protein>
    <recommendedName>
        <fullName evidence="6">Ubiquitin-like domain-containing protein</fullName>
    </recommendedName>
</protein>
<evidence type="ECO:0000256" key="1">
    <source>
        <dbReference type="SAM" id="MobiDB-lite"/>
    </source>
</evidence>
<dbReference type="SUPFAM" id="SSF54236">
    <property type="entry name" value="Ubiquitin-like"/>
    <property type="match status" value="1"/>
</dbReference>
<keyword evidence="5" id="KW-1185">Reference proteome</keyword>
<dbReference type="Proteomes" id="UP001519460">
    <property type="component" value="Unassembled WGS sequence"/>
</dbReference>
<dbReference type="PROSITE" id="PS50053">
    <property type="entry name" value="UBIQUITIN_2"/>
    <property type="match status" value="1"/>
</dbReference>
<accession>A0ABD0LDM3</accession>
<dbReference type="PROSITE" id="PS50017">
    <property type="entry name" value="DEATH_DOMAIN"/>
    <property type="match status" value="1"/>
</dbReference>
<dbReference type="EMBL" id="JACVVK020000057">
    <property type="protein sequence ID" value="KAK7497591.1"/>
    <property type="molecule type" value="Genomic_DNA"/>
</dbReference>
<evidence type="ECO:0008006" key="6">
    <source>
        <dbReference type="Google" id="ProtNLM"/>
    </source>
</evidence>
<feature type="compositionally biased region" description="Polar residues" evidence="1">
    <location>
        <begin position="987"/>
        <end position="1006"/>
    </location>
</feature>
<evidence type="ECO:0000313" key="4">
    <source>
        <dbReference type="EMBL" id="KAK7497591.1"/>
    </source>
</evidence>